<dbReference type="AlphaFoldDB" id="A0A7R7XFA4"/>
<feature type="region of interest" description="Disordered" evidence="1">
    <location>
        <begin position="445"/>
        <end position="475"/>
    </location>
</feature>
<dbReference type="GeneID" id="64970442"/>
<feature type="region of interest" description="Disordered" evidence="1">
    <location>
        <begin position="77"/>
        <end position="343"/>
    </location>
</feature>
<feature type="compositionally biased region" description="Basic and acidic residues" evidence="1">
    <location>
        <begin position="280"/>
        <end position="308"/>
    </location>
</feature>
<gene>
    <name evidence="2" type="ORF">APUU_20869S</name>
</gene>
<reference evidence="2" key="2">
    <citation type="submission" date="2021-02" db="EMBL/GenBank/DDBJ databases">
        <title>Aspergillus puulaauensis MK2 genome sequence.</title>
        <authorList>
            <person name="Futagami T."/>
            <person name="Mori K."/>
            <person name="Kadooka C."/>
            <person name="Tanaka T."/>
        </authorList>
    </citation>
    <scope>NUCLEOTIDE SEQUENCE</scope>
    <source>
        <strain evidence="2">MK2</strain>
    </source>
</reference>
<feature type="compositionally biased region" description="Basic and acidic residues" evidence="1">
    <location>
        <begin position="79"/>
        <end position="92"/>
    </location>
</feature>
<feature type="region of interest" description="Disordered" evidence="1">
    <location>
        <begin position="1"/>
        <end position="21"/>
    </location>
</feature>
<feature type="compositionally biased region" description="Polar residues" evidence="1">
    <location>
        <begin position="445"/>
        <end position="455"/>
    </location>
</feature>
<sequence length="650" mass="71272">MPPRRPVSPLALETCPPRDSDLDDYELACSDDDLDESHRSARRRRIEKLGEAYLKGNSLFILSASLRGPLEGGWVNPWQKDRGKAAENKRDNGPTVRPFIPETNSHKRRHIQSPTVIPCSTSSATPQTLSRTERSHAYAKLKPADREPGLASAARDSQSPRFTRYKPPDSRWLKKDKVSTRFQNIDPPTSPTTSISSRQPRKGGTAGSQLNGRPGLADYESASSSNSHQRKQSKQLEPEKNDPSSHRERHTPGSALQKDSSQSLNGSVHVVSSSSQLPKFEFRLKQRGKPTEKIERQHSPKPIGEDGNKANTVGTSDVPAGRAEKHPENSPSTRSAEPVQVEPNVQQNAVNSLTLTNGSNIMKNTMSTNLDKGLVSNPTNDTTSENNLPFAQPAPVNPAPSDNLTSLYSIAVSKATSNRTEEHNADQQFSTQAALMMAQKSFQNDILSPDNSPVTSAKKRRASQDPNHHSPNAVNITPFHAINTRGREISCRTNEPGTNRREMMSTQYMVDAATPFTFSTEKKAEFRTLSTGKDISKGKKRKTTSFAVSSPSEIPSEHWTPDEDHTENIGQHSAEAHNSPSGSEQNALPMTLTGTTPPTAQAEQAMESFDLSQAIAEAGSWLQQSFEINKDITHCKSAQLPPPRPSETAQ</sequence>
<evidence type="ECO:0000256" key="1">
    <source>
        <dbReference type="SAM" id="MobiDB-lite"/>
    </source>
</evidence>
<feature type="compositionally biased region" description="Polar residues" evidence="1">
    <location>
        <begin position="568"/>
        <end position="586"/>
    </location>
</feature>
<dbReference type="KEGG" id="apuu:APUU_20869S"/>
<feature type="compositionally biased region" description="Basic and acidic residues" evidence="1">
    <location>
        <begin position="234"/>
        <end position="246"/>
    </location>
</feature>
<reference evidence="2" key="1">
    <citation type="submission" date="2021-01" db="EMBL/GenBank/DDBJ databases">
        <authorList>
            <consortium name="Aspergillus puulaauensis MK2 genome sequencing consortium"/>
            <person name="Kazuki M."/>
            <person name="Futagami T."/>
        </authorList>
    </citation>
    <scope>NUCLEOTIDE SEQUENCE</scope>
    <source>
        <strain evidence="2">MK2</strain>
    </source>
</reference>
<feature type="compositionally biased region" description="Polar residues" evidence="1">
    <location>
        <begin position="112"/>
        <end position="130"/>
    </location>
</feature>
<feature type="region of interest" description="Disordered" evidence="1">
    <location>
        <begin position="534"/>
        <end position="603"/>
    </location>
</feature>
<feature type="compositionally biased region" description="Polar residues" evidence="1">
    <location>
        <begin position="257"/>
        <end position="277"/>
    </location>
</feature>
<keyword evidence="3" id="KW-1185">Reference proteome</keyword>
<proteinExistence type="predicted"/>
<feature type="compositionally biased region" description="Polar residues" evidence="1">
    <location>
        <begin position="544"/>
        <end position="553"/>
    </location>
</feature>
<feature type="compositionally biased region" description="Basic and acidic residues" evidence="1">
    <location>
        <begin position="166"/>
        <end position="179"/>
    </location>
</feature>
<organism evidence="2 3">
    <name type="scientific">Aspergillus puulaauensis</name>
    <dbReference type="NCBI Taxonomy" id="1220207"/>
    <lineage>
        <taxon>Eukaryota</taxon>
        <taxon>Fungi</taxon>
        <taxon>Dikarya</taxon>
        <taxon>Ascomycota</taxon>
        <taxon>Pezizomycotina</taxon>
        <taxon>Eurotiomycetes</taxon>
        <taxon>Eurotiomycetidae</taxon>
        <taxon>Eurotiales</taxon>
        <taxon>Aspergillaceae</taxon>
        <taxon>Aspergillus</taxon>
    </lineage>
</organism>
<name>A0A7R7XFA4_9EURO</name>
<dbReference type="Proteomes" id="UP000654913">
    <property type="component" value="Chromosome 2"/>
</dbReference>
<dbReference type="RefSeq" id="XP_041552631.1">
    <property type="nucleotide sequence ID" value="XM_041699558.1"/>
</dbReference>
<dbReference type="EMBL" id="AP024444">
    <property type="protein sequence ID" value="BCS20437.1"/>
    <property type="molecule type" value="Genomic_DNA"/>
</dbReference>
<feature type="compositionally biased region" description="Low complexity" evidence="1">
    <location>
        <begin position="588"/>
        <end position="599"/>
    </location>
</feature>
<dbReference type="OrthoDB" id="5419922at2759"/>
<accession>A0A7R7XFA4</accession>
<protein>
    <submittedName>
        <fullName evidence="2">Uncharacterized protein</fullName>
    </submittedName>
</protein>
<evidence type="ECO:0000313" key="2">
    <source>
        <dbReference type="EMBL" id="BCS20437.1"/>
    </source>
</evidence>
<evidence type="ECO:0000313" key="3">
    <source>
        <dbReference type="Proteomes" id="UP000654913"/>
    </source>
</evidence>
<feature type="compositionally biased region" description="Basic and acidic residues" evidence="1">
    <location>
        <begin position="131"/>
        <end position="148"/>
    </location>
</feature>
<feature type="compositionally biased region" description="Basic and acidic residues" evidence="1">
    <location>
        <begin position="555"/>
        <end position="567"/>
    </location>
</feature>